<comment type="caution">
    <text evidence="1">The sequence shown here is derived from an EMBL/GenBank/DDBJ whole genome shotgun (WGS) entry which is preliminary data.</text>
</comment>
<gene>
    <name evidence="1" type="ORF">HDA43_006935</name>
</gene>
<dbReference type="RefSeq" id="WP_179829212.1">
    <property type="nucleotide sequence ID" value="NZ_JACCCO010000004.1"/>
</dbReference>
<protein>
    <submittedName>
        <fullName evidence="1">Uncharacterized protein</fullName>
    </submittedName>
</protein>
<dbReference type="EMBL" id="JACCCO010000004">
    <property type="protein sequence ID" value="NYF44693.1"/>
    <property type="molecule type" value="Genomic_DNA"/>
</dbReference>
<name>A0A852VBT1_9ACTN</name>
<sequence length="112" mass="11831">MAVIGATLTLGVRRRRAGVDAHGTPVAGVLGEAGEWMPGRIVRRPDVDGDVETGPGGWVLAVDASWWPVAAGDQVVEQGGAGRVWTVVRASHRPSDFDPSIDYVRMEASLAE</sequence>
<accession>A0A852VBT1</accession>
<organism evidence="1 2">
    <name type="scientific">Streptosporangium sandarakinum</name>
    <dbReference type="NCBI Taxonomy" id="1260955"/>
    <lineage>
        <taxon>Bacteria</taxon>
        <taxon>Bacillati</taxon>
        <taxon>Actinomycetota</taxon>
        <taxon>Actinomycetes</taxon>
        <taxon>Streptosporangiales</taxon>
        <taxon>Streptosporangiaceae</taxon>
        <taxon>Streptosporangium</taxon>
    </lineage>
</organism>
<dbReference type="Proteomes" id="UP000576393">
    <property type="component" value="Unassembled WGS sequence"/>
</dbReference>
<dbReference type="AlphaFoldDB" id="A0A852VBT1"/>
<evidence type="ECO:0000313" key="2">
    <source>
        <dbReference type="Proteomes" id="UP000576393"/>
    </source>
</evidence>
<proteinExistence type="predicted"/>
<keyword evidence="2" id="KW-1185">Reference proteome</keyword>
<evidence type="ECO:0000313" key="1">
    <source>
        <dbReference type="EMBL" id="NYF44693.1"/>
    </source>
</evidence>
<reference evidence="1 2" key="1">
    <citation type="submission" date="2020-07" db="EMBL/GenBank/DDBJ databases">
        <title>Sequencing the genomes of 1000 actinobacteria strains.</title>
        <authorList>
            <person name="Klenk H.-P."/>
        </authorList>
    </citation>
    <scope>NUCLEOTIDE SEQUENCE [LARGE SCALE GENOMIC DNA]</scope>
    <source>
        <strain evidence="1 2">DSM 45763</strain>
    </source>
</reference>